<dbReference type="InterPro" id="IPR006702">
    <property type="entry name" value="CASP_dom"/>
</dbReference>
<comment type="subcellular location">
    <subcellularLocation>
        <location evidence="1 9">Cell membrane</location>
        <topology evidence="1 9">Multi-pass membrane protein</topology>
    </subcellularLocation>
</comment>
<gene>
    <name evidence="11" type="ORF">Gohar_006083</name>
</gene>
<comment type="subunit">
    <text evidence="9">Homodimer and heterodimers.</text>
</comment>
<evidence type="ECO:0000259" key="10">
    <source>
        <dbReference type="Pfam" id="PF04535"/>
    </source>
</evidence>
<dbReference type="InterPro" id="IPR044173">
    <property type="entry name" value="CASPL"/>
</dbReference>
<dbReference type="OrthoDB" id="753675at2759"/>
<keyword evidence="7" id="KW-0961">Cell wall biogenesis/degradation</keyword>
<name>A0A7J9GC80_9ROSI</name>
<dbReference type="Proteomes" id="UP000593560">
    <property type="component" value="Unassembled WGS sequence"/>
</dbReference>
<keyword evidence="12" id="KW-1185">Reference proteome</keyword>
<feature type="transmembrane region" description="Helical" evidence="9">
    <location>
        <begin position="52"/>
        <end position="72"/>
    </location>
</feature>
<dbReference type="InterPro" id="IPR006459">
    <property type="entry name" value="CASP/CASPL"/>
</dbReference>
<dbReference type="NCBIfam" id="TIGR01569">
    <property type="entry name" value="A_tha_TIGR01569"/>
    <property type="match status" value="1"/>
</dbReference>
<sequence length="244" mass="25873">MATGKNGETAINMPETKASVKGTAPLLNSSKAVSTVEHPNRGVKKGFAIGDFVLRLCALGAALGATVAMGNADQVLPFFTQFLQFEAQYDDFDAFRFFVLAMGMVSGYLFISLPFSIIGIIRPFATKPRLFLVIFDSMMAALTIAAGSASASMVYLAHNGNDDVNWLPFCQQFGDFCQSASGAVIAVTVAVEHPSRGEKKGFAVGDFILRLCTLGAALGATVAMGNAEQLLPFFHSVPPIRSSV</sequence>
<dbReference type="AlphaFoldDB" id="A0A7J9GC80"/>
<dbReference type="Pfam" id="PF04535">
    <property type="entry name" value="CASP_dom"/>
    <property type="match status" value="1"/>
</dbReference>
<comment type="caution">
    <text evidence="11">The sequence shown here is derived from an EMBL/GenBank/DDBJ whole genome shotgun (WGS) entry which is preliminary data.</text>
</comment>
<feature type="domain" description="Casparian strip membrane protein" evidence="10">
    <location>
        <begin position="45"/>
        <end position="190"/>
    </location>
</feature>
<evidence type="ECO:0000256" key="2">
    <source>
        <dbReference type="ARBA" id="ARBA00007651"/>
    </source>
</evidence>
<reference evidence="11 12" key="1">
    <citation type="journal article" date="2019" name="Genome Biol. Evol.">
        <title>Insights into the evolution of the New World diploid cottons (Gossypium, subgenus Houzingenia) based on genome sequencing.</title>
        <authorList>
            <person name="Grover C.E."/>
            <person name="Arick M.A. 2nd"/>
            <person name="Thrash A."/>
            <person name="Conover J.L."/>
            <person name="Sanders W.S."/>
            <person name="Peterson D.G."/>
            <person name="Frelichowski J.E."/>
            <person name="Scheffler J.A."/>
            <person name="Scheffler B.E."/>
            <person name="Wendel J.F."/>
        </authorList>
    </citation>
    <scope>NUCLEOTIDE SEQUENCE [LARGE SCALE GENOMIC DNA]</scope>
    <source>
        <strain evidence="11">0</strain>
        <tissue evidence="11">Leaf</tissue>
    </source>
</reference>
<evidence type="ECO:0000256" key="9">
    <source>
        <dbReference type="RuleBase" id="RU361233"/>
    </source>
</evidence>
<evidence type="ECO:0000256" key="7">
    <source>
        <dbReference type="ARBA" id="ARBA00023316"/>
    </source>
</evidence>
<dbReference type="EMBL" id="JABFAD010000004">
    <property type="protein sequence ID" value="MBA0795186.1"/>
    <property type="molecule type" value="Genomic_DNA"/>
</dbReference>
<keyword evidence="4 9" id="KW-0812">Transmembrane</keyword>
<evidence type="ECO:0000256" key="6">
    <source>
        <dbReference type="ARBA" id="ARBA00023136"/>
    </source>
</evidence>
<accession>A0A7J9GC80</accession>
<dbReference type="GO" id="GO:0071555">
    <property type="term" value="P:cell wall organization"/>
    <property type="evidence" value="ECO:0007669"/>
    <property type="project" value="UniProtKB-KW"/>
</dbReference>
<evidence type="ECO:0000313" key="12">
    <source>
        <dbReference type="Proteomes" id="UP000593560"/>
    </source>
</evidence>
<proteinExistence type="inferred from homology"/>
<comment type="similarity">
    <text evidence="2 9">Belongs to the Casparian strip membrane proteins (CASP) family.</text>
</comment>
<evidence type="ECO:0000256" key="8">
    <source>
        <dbReference type="ARBA" id="ARBA00025302"/>
    </source>
</evidence>
<dbReference type="PANTHER" id="PTHR36488:SF11">
    <property type="entry name" value="CASP-LIKE PROTEIN"/>
    <property type="match status" value="1"/>
</dbReference>
<evidence type="ECO:0000256" key="5">
    <source>
        <dbReference type="ARBA" id="ARBA00022989"/>
    </source>
</evidence>
<organism evidence="11 12">
    <name type="scientific">Gossypium harknessii</name>
    <dbReference type="NCBI Taxonomy" id="34285"/>
    <lineage>
        <taxon>Eukaryota</taxon>
        <taxon>Viridiplantae</taxon>
        <taxon>Streptophyta</taxon>
        <taxon>Embryophyta</taxon>
        <taxon>Tracheophyta</taxon>
        <taxon>Spermatophyta</taxon>
        <taxon>Magnoliopsida</taxon>
        <taxon>eudicotyledons</taxon>
        <taxon>Gunneridae</taxon>
        <taxon>Pentapetalae</taxon>
        <taxon>rosids</taxon>
        <taxon>malvids</taxon>
        <taxon>Malvales</taxon>
        <taxon>Malvaceae</taxon>
        <taxon>Malvoideae</taxon>
        <taxon>Gossypium</taxon>
    </lineage>
</organism>
<dbReference type="GO" id="GO:0005886">
    <property type="term" value="C:plasma membrane"/>
    <property type="evidence" value="ECO:0007669"/>
    <property type="project" value="UniProtKB-SubCell"/>
</dbReference>
<feature type="transmembrane region" description="Helical" evidence="9">
    <location>
        <begin position="130"/>
        <end position="157"/>
    </location>
</feature>
<comment type="function">
    <text evidence="8">Regulates membrane-cell wall junctions and localized cell wall deposition. Required for establishment of the Casparian strip membrane domain (CSD) and the subsequent formation of Casparian strips, a cell wall modification of the root endodermis that determines an apoplastic barrier between the intraorganismal apoplasm and the extraorganismal apoplasm and prevents lateral diffusion.</text>
</comment>
<evidence type="ECO:0000256" key="4">
    <source>
        <dbReference type="ARBA" id="ARBA00022692"/>
    </source>
</evidence>
<protein>
    <recommendedName>
        <fullName evidence="9">CASP-like protein</fullName>
    </recommendedName>
</protein>
<comment type="caution">
    <text evidence="9">Lacks conserved residue(s) required for the propagation of feature annotation.</text>
</comment>
<dbReference type="PANTHER" id="PTHR36488">
    <property type="entry name" value="CASP-LIKE PROTEIN 1U1"/>
    <property type="match status" value="1"/>
</dbReference>
<evidence type="ECO:0000256" key="3">
    <source>
        <dbReference type="ARBA" id="ARBA00022475"/>
    </source>
</evidence>
<keyword evidence="3 9" id="KW-1003">Cell membrane</keyword>
<keyword evidence="6 9" id="KW-0472">Membrane</keyword>
<feature type="transmembrane region" description="Helical" evidence="9">
    <location>
        <begin position="97"/>
        <end position="118"/>
    </location>
</feature>
<evidence type="ECO:0000256" key="1">
    <source>
        <dbReference type="ARBA" id="ARBA00004651"/>
    </source>
</evidence>
<keyword evidence="5 9" id="KW-1133">Transmembrane helix</keyword>
<evidence type="ECO:0000313" key="11">
    <source>
        <dbReference type="EMBL" id="MBA0795186.1"/>
    </source>
</evidence>